<sequence length="51" mass="5701">MPIEKQGRNQGVKIELTVQRSTQAMSPSAPYSDLDVSTDLTNKTFYKDPTL</sequence>
<organism evidence="2 3">
    <name type="scientific">Stephania yunnanensis</name>
    <dbReference type="NCBI Taxonomy" id="152371"/>
    <lineage>
        <taxon>Eukaryota</taxon>
        <taxon>Viridiplantae</taxon>
        <taxon>Streptophyta</taxon>
        <taxon>Embryophyta</taxon>
        <taxon>Tracheophyta</taxon>
        <taxon>Spermatophyta</taxon>
        <taxon>Magnoliopsida</taxon>
        <taxon>Ranunculales</taxon>
        <taxon>Menispermaceae</taxon>
        <taxon>Menispermoideae</taxon>
        <taxon>Cissampelideae</taxon>
        <taxon>Stephania</taxon>
    </lineage>
</organism>
<comment type="caution">
    <text evidence="2">The sequence shown here is derived from an EMBL/GenBank/DDBJ whole genome shotgun (WGS) entry which is preliminary data.</text>
</comment>
<proteinExistence type="predicted"/>
<gene>
    <name evidence="2" type="ORF">Syun_025961</name>
</gene>
<keyword evidence="3" id="KW-1185">Reference proteome</keyword>
<name>A0AAP0ESN4_9MAGN</name>
<dbReference type="Proteomes" id="UP001420932">
    <property type="component" value="Unassembled WGS sequence"/>
</dbReference>
<accession>A0AAP0ESN4</accession>
<feature type="region of interest" description="Disordered" evidence="1">
    <location>
        <begin position="20"/>
        <end position="51"/>
    </location>
</feature>
<dbReference type="AlphaFoldDB" id="A0AAP0ESN4"/>
<evidence type="ECO:0000313" key="3">
    <source>
        <dbReference type="Proteomes" id="UP001420932"/>
    </source>
</evidence>
<evidence type="ECO:0000256" key="1">
    <source>
        <dbReference type="SAM" id="MobiDB-lite"/>
    </source>
</evidence>
<evidence type="ECO:0000313" key="2">
    <source>
        <dbReference type="EMBL" id="KAK9098916.1"/>
    </source>
</evidence>
<reference evidence="2 3" key="1">
    <citation type="submission" date="2024-01" db="EMBL/GenBank/DDBJ databases">
        <title>Genome assemblies of Stephania.</title>
        <authorList>
            <person name="Yang L."/>
        </authorList>
    </citation>
    <scope>NUCLEOTIDE SEQUENCE [LARGE SCALE GENOMIC DNA]</scope>
    <source>
        <strain evidence="2">YNDBR</strain>
        <tissue evidence="2">Leaf</tissue>
    </source>
</reference>
<dbReference type="EMBL" id="JBBNAF010000011">
    <property type="protein sequence ID" value="KAK9098916.1"/>
    <property type="molecule type" value="Genomic_DNA"/>
</dbReference>
<protein>
    <submittedName>
        <fullName evidence="2">Uncharacterized protein</fullName>
    </submittedName>
</protein>